<evidence type="ECO:0000256" key="3">
    <source>
        <dbReference type="SAM" id="Phobius"/>
    </source>
</evidence>
<evidence type="ECO:0000256" key="2">
    <source>
        <dbReference type="SAM" id="MobiDB-lite"/>
    </source>
</evidence>
<dbReference type="InterPro" id="IPR036259">
    <property type="entry name" value="MFS_trans_sf"/>
</dbReference>
<feature type="transmembrane region" description="Helical" evidence="3">
    <location>
        <begin position="481"/>
        <end position="502"/>
    </location>
</feature>
<dbReference type="WBParaSite" id="ACRNAN_scaffold9162.g26720.t1">
    <property type="protein sequence ID" value="ACRNAN_scaffold9162.g26720.t1"/>
    <property type="gene ID" value="ACRNAN_scaffold9162.g26720"/>
</dbReference>
<feature type="transmembrane region" description="Helical" evidence="3">
    <location>
        <begin position="257"/>
        <end position="277"/>
    </location>
</feature>
<feature type="transmembrane region" description="Helical" evidence="3">
    <location>
        <begin position="138"/>
        <end position="158"/>
    </location>
</feature>
<feature type="region of interest" description="Disordered" evidence="2">
    <location>
        <begin position="527"/>
        <end position="547"/>
    </location>
</feature>
<reference evidence="6" key="1">
    <citation type="submission" date="2022-11" db="UniProtKB">
        <authorList>
            <consortium name="WormBaseParasite"/>
        </authorList>
    </citation>
    <scope>IDENTIFICATION</scope>
</reference>
<keyword evidence="3" id="KW-0472">Membrane</keyword>
<dbReference type="SUPFAM" id="SSF103473">
    <property type="entry name" value="MFS general substrate transporter"/>
    <property type="match status" value="1"/>
</dbReference>
<dbReference type="Pfam" id="PF07690">
    <property type="entry name" value="MFS_1"/>
    <property type="match status" value="1"/>
</dbReference>
<feature type="transmembrane region" description="Helical" evidence="3">
    <location>
        <begin position="415"/>
        <end position="436"/>
    </location>
</feature>
<feature type="transmembrane region" description="Helical" evidence="3">
    <location>
        <begin position="319"/>
        <end position="341"/>
    </location>
</feature>
<evidence type="ECO:0000259" key="4">
    <source>
        <dbReference type="PROSITE" id="PS50850"/>
    </source>
</evidence>
<feature type="transmembrane region" description="Helical" evidence="3">
    <location>
        <begin position="448"/>
        <end position="469"/>
    </location>
</feature>
<dbReference type="GO" id="GO:0016020">
    <property type="term" value="C:membrane"/>
    <property type="evidence" value="ECO:0007669"/>
    <property type="project" value="UniProtKB-SubCell"/>
</dbReference>
<dbReference type="Gene3D" id="1.20.1250.20">
    <property type="entry name" value="MFS general substrate transporter like domains"/>
    <property type="match status" value="2"/>
</dbReference>
<feature type="transmembrane region" description="Helical" evidence="3">
    <location>
        <begin position="165"/>
        <end position="185"/>
    </location>
</feature>
<evidence type="ECO:0000313" key="5">
    <source>
        <dbReference type="Proteomes" id="UP000887540"/>
    </source>
</evidence>
<proteinExistence type="predicted"/>
<dbReference type="InterPro" id="IPR011701">
    <property type="entry name" value="MFS"/>
</dbReference>
<name>A0A914EMZ1_9BILA</name>
<dbReference type="PANTHER" id="PTHR45757">
    <property type="entry name" value="PROTEIN CBG23364-RELATED"/>
    <property type="match status" value="1"/>
</dbReference>
<evidence type="ECO:0000256" key="1">
    <source>
        <dbReference type="ARBA" id="ARBA00004141"/>
    </source>
</evidence>
<dbReference type="Proteomes" id="UP000887540">
    <property type="component" value="Unplaced"/>
</dbReference>
<keyword evidence="3" id="KW-1133">Transmembrane helix</keyword>
<dbReference type="InterPro" id="IPR020846">
    <property type="entry name" value="MFS_dom"/>
</dbReference>
<keyword evidence="3" id="KW-0812">Transmembrane</keyword>
<dbReference type="PANTHER" id="PTHR45757:SF23">
    <property type="entry name" value="MAJOR FACILITATOR SUPERFAMILY (MFS) PROFILE DOMAIN-CONTAINING PROTEIN"/>
    <property type="match status" value="1"/>
</dbReference>
<dbReference type="GO" id="GO:0022857">
    <property type="term" value="F:transmembrane transporter activity"/>
    <property type="evidence" value="ECO:0007669"/>
    <property type="project" value="InterPro"/>
</dbReference>
<evidence type="ECO:0000313" key="6">
    <source>
        <dbReference type="WBParaSite" id="ACRNAN_scaffold9162.g26720.t1"/>
    </source>
</evidence>
<dbReference type="AlphaFoldDB" id="A0A914EMZ1"/>
<dbReference type="PROSITE" id="PS50850">
    <property type="entry name" value="MFS"/>
    <property type="match status" value="1"/>
</dbReference>
<sequence>MGDNHIHNIADLRENGRLTNDLATLQTNEQRSVFELNLNSLSTVNKIVVQEKLKNQKEKFNHVTENLTKPFKARTRFYILVLVLFCLASIWSNILCFNFAIICIKPPVKESSTPTSNDVSKKAKGDSDGVFSNDQNNYLTMAVAIGALIANFPVVLAVNRFGIRTVFPICGFVSMIATALLPLAISEGFDLALIARFCQGVAFACNFPTIGMFNSKWTYFKQNGLFVSTLVAFIQLSPTLTNPISGALCTSSLGWKSVFYGHAIVTLVLFTLFVFLYRNTPAKHPLVTKTESNKIAVGKSSNLKAASNNIPYWPIVKTLPVWAIWIAALGNFYCVNLVFLYQPTYLSKVLKFSVSETGASAAVPPLIQFVIKLLSGFVSDKVNLSVTSRIEPLAAFGLAAMFLVILGFIPPEQRILCFVLLVAAEGCLGIATGGFFKNGSLIAKDYNSFVTGNISLGIMITMLIVPLMVNSIDEYNNQAEWRLIFIITAGVLVGTNIIFVIIGSAQPSYWTKEEFLCKQIAKHRRSTETGTQTSDEMERGVPANEVE</sequence>
<feature type="transmembrane region" description="Helical" evidence="3">
    <location>
        <begin position="77"/>
        <end position="102"/>
    </location>
</feature>
<comment type="subcellular location">
    <subcellularLocation>
        <location evidence="1">Membrane</location>
        <topology evidence="1">Multi-pass membrane protein</topology>
    </subcellularLocation>
</comment>
<feature type="domain" description="Major facilitator superfamily (MFS) profile" evidence="4">
    <location>
        <begin position="84"/>
        <end position="506"/>
    </location>
</feature>
<feature type="transmembrane region" description="Helical" evidence="3">
    <location>
        <begin position="191"/>
        <end position="213"/>
    </location>
</feature>
<feature type="transmembrane region" description="Helical" evidence="3">
    <location>
        <begin position="390"/>
        <end position="409"/>
    </location>
</feature>
<feature type="transmembrane region" description="Helical" evidence="3">
    <location>
        <begin position="225"/>
        <end position="245"/>
    </location>
</feature>
<accession>A0A914EMZ1</accession>
<organism evidence="5 6">
    <name type="scientific">Acrobeloides nanus</name>
    <dbReference type="NCBI Taxonomy" id="290746"/>
    <lineage>
        <taxon>Eukaryota</taxon>
        <taxon>Metazoa</taxon>
        <taxon>Ecdysozoa</taxon>
        <taxon>Nematoda</taxon>
        <taxon>Chromadorea</taxon>
        <taxon>Rhabditida</taxon>
        <taxon>Tylenchina</taxon>
        <taxon>Cephalobomorpha</taxon>
        <taxon>Cephaloboidea</taxon>
        <taxon>Cephalobidae</taxon>
        <taxon>Acrobeloides</taxon>
    </lineage>
</organism>
<protein>
    <submittedName>
        <fullName evidence="6">Major facilitator superfamily (MFS) profile domain-containing protein</fullName>
    </submittedName>
</protein>
<keyword evidence="5" id="KW-1185">Reference proteome</keyword>